<evidence type="ECO:0000313" key="4">
    <source>
        <dbReference type="EMBL" id="KWW16564.1"/>
    </source>
</evidence>
<evidence type="ECO:0000313" key="5">
    <source>
        <dbReference type="Proteomes" id="UP000064189"/>
    </source>
</evidence>
<proteinExistence type="inferred from homology"/>
<dbReference type="Proteomes" id="UP000064189">
    <property type="component" value="Unassembled WGS sequence"/>
</dbReference>
<dbReference type="CDD" id="cd05237">
    <property type="entry name" value="UDP_invert_4-6DH_SDR_e"/>
    <property type="match status" value="1"/>
</dbReference>
<dbReference type="Gene3D" id="3.40.50.720">
    <property type="entry name" value="NAD(P)-binding Rossmann-like Domain"/>
    <property type="match status" value="2"/>
</dbReference>
<dbReference type="InterPro" id="IPR051203">
    <property type="entry name" value="Polysaccharide_Synthase-Rel"/>
</dbReference>
<dbReference type="Pfam" id="PF13727">
    <property type="entry name" value="CoA_binding_3"/>
    <property type="match status" value="1"/>
</dbReference>
<name>A0A109MVT3_9BACI</name>
<accession>A0A109MVT3</accession>
<protein>
    <recommendedName>
        <fullName evidence="3">Polysaccharide biosynthesis protein CapD-like domain-containing protein</fullName>
    </recommendedName>
</protein>
<comment type="similarity">
    <text evidence="1">Belongs to the polysaccharide synthase family.</text>
</comment>
<feature type="transmembrane region" description="Helical" evidence="2">
    <location>
        <begin position="102"/>
        <end position="120"/>
    </location>
</feature>
<dbReference type="Pfam" id="PF02719">
    <property type="entry name" value="Polysacc_synt_2"/>
    <property type="match status" value="1"/>
</dbReference>
<keyword evidence="2" id="KW-1133">Transmembrane helix</keyword>
<keyword evidence="5" id="KW-1185">Reference proteome</keyword>
<feature type="domain" description="Polysaccharide biosynthesis protein CapD-like" evidence="3">
    <location>
        <begin position="277"/>
        <end position="559"/>
    </location>
</feature>
<dbReference type="EMBL" id="LNNH01000032">
    <property type="protein sequence ID" value="KWW16564.1"/>
    <property type="molecule type" value="Genomic_DNA"/>
</dbReference>
<evidence type="ECO:0000259" key="3">
    <source>
        <dbReference type="Pfam" id="PF02719"/>
    </source>
</evidence>
<dbReference type="SUPFAM" id="SSF51735">
    <property type="entry name" value="NAD(P)-binding Rossmann-fold domains"/>
    <property type="match status" value="2"/>
</dbReference>
<dbReference type="PANTHER" id="PTHR43318:SF1">
    <property type="entry name" value="POLYSACCHARIDE BIOSYNTHESIS PROTEIN EPSC-RELATED"/>
    <property type="match status" value="1"/>
</dbReference>
<organism evidence="4 5">
    <name type="scientific">Peribacillus simplex</name>
    <dbReference type="NCBI Taxonomy" id="1478"/>
    <lineage>
        <taxon>Bacteria</taxon>
        <taxon>Bacillati</taxon>
        <taxon>Bacillota</taxon>
        <taxon>Bacilli</taxon>
        <taxon>Bacillales</taxon>
        <taxon>Bacillaceae</taxon>
        <taxon>Peribacillus</taxon>
    </lineage>
</organism>
<evidence type="ECO:0000256" key="2">
    <source>
        <dbReference type="SAM" id="Phobius"/>
    </source>
</evidence>
<reference evidence="4 5" key="1">
    <citation type="submission" date="2015-11" db="EMBL/GenBank/DDBJ databases">
        <title>Genome Sequence of Bacillus simplex strain VanAntwerpen2.</title>
        <authorList>
            <person name="Couger M.B."/>
        </authorList>
    </citation>
    <scope>NUCLEOTIDE SEQUENCE [LARGE SCALE GENOMIC DNA]</scope>
    <source>
        <strain evidence="4 5">VanAntwerpen02</strain>
    </source>
</reference>
<comment type="caution">
    <text evidence="4">The sequence shown here is derived from an EMBL/GenBank/DDBJ whole genome shotgun (WGS) entry which is preliminary data.</text>
</comment>
<dbReference type="AlphaFoldDB" id="A0A109MVT3"/>
<sequence>MTYYNRLITLVLFDAMIVVTAVFLSYWLLNPLDEIPAFALIGGLVLLLFHYFYTAFLKQYKKAWEYVTASEMFHLFRAMAFALISTSICQLYFTHYLYLRELFITGILYMVMIGYSRLAWRVYFNPKIKRPSDNKRTLIVGAGSAGTMITSRLLKSNHIKLVPVAFVDDDKTKLGLEIFNIPVVATTNDISQVVEEYKIEHIVIAIPSLKREDMNTILSECTKTTVKTQIVPSLEEIVHGNVPINELQDIQMEDLLGRSPVQLDDKGILETIVESTILVTGAGGSIGSEICRQIMKYNPAKIVLLGHGENSIYAIEMELLEIYEDKIEIVTEIADIQDRRRMFEVMDHHRPKIVYHAAAHKHVPLMESNPKEALKNNILGTRNVADAAEGSGVNTFVMVSSDKAVNPTSIMGASKCIAEMMISYKSSSSHTKFVTVRFGNVLGSNGSVIPLFKKQIKKGGPLTVTHPEMVRYFMTIPEASRLVIQAGVLAKGGEVFVLDMGEPVKIVDFAKKLIQLSGYKVEDIGLTFTGIRPGEKLFEELLGADEVYEEQVYPKIHIGKPRDVNWHAIQDIISTYDVMSEETLKERMLCLANNRVGNEIHVS</sequence>
<feature type="transmembrane region" description="Helical" evidence="2">
    <location>
        <begin position="35"/>
        <end position="54"/>
    </location>
</feature>
<keyword evidence="2" id="KW-0472">Membrane</keyword>
<dbReference type="PANTHER" id="PTHR43318">
    <property type="entry name" value="UDP-N-ACETYLGLUCOSAMINE 4,6-DEHYDRATASE"/>
    <property type="match status" value="1"/>
</dbReference>
<dbReference type="InterPro" id="IPR036291">
    <property type="entry name" value="NAD(P)-bd_dom_sf"/>
</dbReference>
<evidence type="ECO:0000256" key="1">
    <source>
        <dbReference type="ARBA" id="ARBA00007430"/>
    </source>
</evidence>
<dbReference type="RefSeq" id="WP_061143298.1">
    <property type="nucleotide sequence ID" value="NZ_LNNH01000032.1"/>
</dbReference>
<keyword evidence="2" id="KW-0812">Transmembrane</keyword>
<feature type="transmembrane region" description="Helical" evidence="2">
    <location>
        <begin position="75"/>
        <end position="96"/>
    </location>
</feature>
<gene>
    <name evidence="4" type="ORF">AS888_24360</name>
</gene>
<feature type="transmembrane region" description="Helical" evidence="2">
    <location>
        <begin position="7"/>
        <end position="29"/>
    </location>
</feature>
<dbReference type="InterPro" id="IPR003869">
    <property type="entry name" value="Polysac_CapD-like"/>
</dbReference>